<dbReference type="Proteomes" id="UP001140234">
    <property type="component" value="Unassembled WGS sequence"/>
</dbReference>
<proteinExistence type="predicted"/>
<organism evidence="1 2">
    <name type="scientific">Coemansia nantahalensis</name>
    <dbReference type="NCBI Taxonomy" id="2789366"/>
    <lineage>
        <taxon>Eukaryota</taxon>
        <taxon>Fungi</taxon>
        <taxon>Fungi incertae sedis</taxon>
        <taxon>Zoopagomycota</taxon>
        <taxon>Kickxellomycotina</taxon>
        <taxon>Kickxellomycetes</taxon>
        <taxon>Kickxellales</taxon>
        <taxon>Kickxellaceae</taxon>
        <taxon>Coemansia</taxon>
    </lineage>
</organism>
<sequence>MDQALSQLLGLPAATVAAVVGRLGDPAAGDAQTVLQRIQQKLEEKDAAADGTSVQRAKAELQYENTRLENEVHRLNRAVGELRSARDGADGEAKAARDGLAAAQSRLEETQAAAQTHQQRAAALEAQVAQMRAQTEQHGEEKRALLRQLAERREELDGRATEAGRLRETAQELEHQRATDQAELAQLRSKLSVADINEHMATKSLELARSQAAWLDEELGKAQTEAQQARAEAGRAAMAGKAEATRLRGEVEALQEQVEELGGRSAQLERRLREKLEAERQAREAAAEEAEQFRREMAAQKKLCAEWERTTDAAKQHVRAVEASLRGLEEQQRTGEERAQAAVDAAEEACSAAEARAARLEAELRAANKLVSDQAQSQLLSPTAGAAARARGAQGTLSITQLYADKLALEDRLRDADAEIAGLRQSMEQILAEIEERGPILAAEREDHRRLLTDADRIAQDLAAVRQECAAKTRALDGARKEADLAQRQLAAEQQQTRDLERQVARLLRAAEETRAGGRPLADGPAAAAMHVDGDDEQWLNDVDRVITQKLVTFADVAELVAQNRRLLRTTRELASQNRADGDGSDAGSDTGSDASGDEALEQAETLLSRLSAELDRTKTRLGAAERERDMLKALGGTPRGPLLPMAPPADTPMAPADDDLAQVQADYEAYRSEARRTRAQLEGDVARLQEETSSLRVRAAKAEAQTQFDADRMQLFARDLEARQKEVDHLRVATGRLHKQTEAYEQQLAAALQEAAAGRAELARLQRQATLLEAERNAERQHEQRRHADEQRLAAERASLAQILENTTRMRDEWRQVAEGEVAQARDRLDAARHEADAAHGELKQTRADADAARVRFDAELRTLRGQLQQRDDQAAQLREAAAREAEALARAQAATHDAEAATTALQRQVAVLEERLRGQEELEQRARSQGQSLLDVQLHDARSQLEAAQSEAAASTARADEFRRLSAAHEAALRDLSTTYDRYRAEQDRVRAELDTRAAELAASLDEARTQLAQCQQERDSAAKAASDHAATAARLEATAGQTARALDALRADVQRHEAATQGLQEQYEREIVAHAKDVEATLLAREKLRTAQAQLAEARAELASTHSERAELQAAATTARDRAAKDVEAAEAQLAAVRSQNALLLAHLESVGRRVPDADASPTPVDGDVSSDDAGLTGVVVYLRRERDLATAQLEVSQQEAQRWQQQAAQAQRMLDDARGELEQYAPSSAAATDPGAHGLPAGDGPVVLTAAQRQACRQQLEQATLLRESNTVLRGELGAARARLRDVEAALARVRDEEAPQLRSANAALQAELDAARDHARQLQEMCDHWKLRHESVLARHQLVEPAELDALRQDAARLTAELDALRQENARLQARADQLQGETARLGAHSTALQAELAAGREQALAAARDAHDQKAKFDKLHTTFQKLRTQSVAKLEQSSALIVAHEATIADLRSQVDAAAAAAGEDALRAEVAALVLAKDEAIAAQQHLAAELQQAVADLEAARAEAAAAAASVAAEPQPASEAPVPAAAASADHDKLAADLAAAEARAAALEAQLEQVKAKARKYASDNRVLQAKAAELQARVQELSAGAAPAPEQLDDLRKQLADADAKIEAAQVNATKKAELRSRLQISRANKRADDLEKQVADLQARVASSAIDDDPAASSLKRPAAAAAAPAKKAHHLDCAMLCDATAETPDAVYELCPVERFTDDFKILQFSLLYADSPGHPGNPQAAKHADDGWLRVAFDQLTELYPLSLGRRVQLADRQVIVVSADDRLRQRFFSHAEPALTVAELDREKFRRDRWPPALDALLSAHTDDIDCLISAAVVRLADGLLVTLSVSHLIADAAGVVILLQQWAALATTGVAAVPVDYDHPGFWKRLTAHPADIHPFVAYTAEQDCGPLDAIRARLGTFYKTGSLVGKQTLAMRVLHVSGDSIARLAARHNTDPGERPLHGVQLMYALLWQRYVAAVLRARPAETEMHDAIFLNLVHNVRGLVGAEHYVGNAAGTAPVQSTIEELRTLSVAALTRKIKLFVNTVTPGATVNLCTALADTSNEFVLKAALKVFTPEANMAISNASRLPFLEIDFGLGAPVALLCGTYPIEKLSAWLPNRSGGVDIYFGLKDDIYAELRADEVLAEYVQFAD</sequence>
<dbReference type="EMBL" id="JANBUJ010000012">
    <property type="protein sequence ID" value="KAJ2775549.1"/>
    <property type="molecule type" value="Genomic_DNA"/>
</dbReference>
<evidence type="ECO:0000313" key="2">
    <source>
        <dbReference type="Proteomes" id="UP001140234"/>
    </source>
</evidence>
<protein>
    <submittedName>
        <fullName evidence="1">Filament-forming protein</fullName>
    </submittedName>
</protein>
<accession>A0ACC1K828</accession>
<comment type="caution">
    <text evidence="1">The sequence shown here is derived from an EMBL/GenBank/DDBJ whole genome shotgun (WGS) entry which is preliminary data.</text>
</comment>
<gene>
    <name evidence="1" type="primary">MLP1</name>
    <name evidence="1" type="ORF">IWQ57_000381</name>
</gene>
<keyword evidence="2" id="KW-1185">Reference proteome</keyword>
<reference evidence="1" key="1">
    <citation type="submission" date="2022-07" db="EMBL/GenBank/DDBJ databases">
        <title>Phylogenomic reconstructions and comparative analyses of Kickxellomycotina fungi.</title>
        <authorList>
            <person name="Reynolds N.K."/>
            <person name="Stajich J.E."/>
            <person name="Barry K."/>
            <person name="Grigoriev I.V."/>
            <person name="Crous P."/>
            <person name="Smith M.E."/>
        </authorList>
    </citation>
    <scope>NUCLEOTIDE SEQUENCE</scope>
    <source>
        <strain evidence="1">CBS 109366</strain>
    </source>
</reference>
<name>A0ACC1K828_9FUNG</name>
<evidence type="ECO:0000313" key="1">
    <source>
        <dbReference type="EMBL" id="KAJ2775549.1"/>
    </source>
</evidence>